<organism evidence="3">
    <name type="scientific">Timema douglasi</name>
    <name type="common">Walking stick</name>
    <dbReference type="NCBI Taxonomy" id="61478"/>
    <lineage>
        <taxon>Eukaryota</taxon>
        <taxon>Metazoa</taxon>
        <taxon>Ecdysozoa</taxon>
        <taxon>Arthropoda</taxon>
        <taxon>Hexapoda</taxon>
        <taxon>Insecta</taxon>
        <taxon>Pterygota</taxon>
        <taxon>Neoptera</taxon>
        <taxon>Polyneoptera</taxon>
        <taxon>Phasmatodea</taxon>
        <taxon>Timematodea</taxon>
        <taxon>Timematoidea</taxon>
        <taxon>Timematidae</taxon>
        <taxon>Timema</taxon>
    </lineage>
</organism>
<evidence type="ECO:0000313" key="3">
    <source>
        <dbReference type="EMBL" id="CAD7200087.1"/>
    </source>
</evidence>
<dbReference type="SMART" id="SM00055">
    <property type="entry name" value="FCH"/>
    <property type="match status" value="1"/>
</dbReference>
<reference evidence="3" key="1">
    <citation type="submission" date="2020-11" db="EMBL/GenBank/DDBJ databases">
        <authorList>
            <person name="Tran Van P."/>
        </authorList>
    </citation>
    <scope>NUCLEOTIDE SEQUENCE</scope>
</reference>
<sequence>MESKRLATGLCVIRAMEFGRVATLSAERGWIGSPLTPPSATTHRPGPGRFTHTDTTNNRKEWRAMKGMLAVTIIVQNKTTVNRSPKNHRTDDQFCFAGPVDKVLLEHPLVLFGLLAGQDSSYPDQLQLQHSYPSSSEPSTSTACIGDCVKVSESITLKSIGTVPEQARKKYIPECFKQSKVCTGLFRLSDNQKISQSQSVPDKTKSGLHWFVLSQKKPDQTTDQDCSRPILVRTGSFCAKEIQTKPQIKSVPDQFWFALVRSVPKKSRPNYRSRVFPTKGRPDWARREPNRLSLWSPAVAKGEKNNGFDVLYHNMKYGLIASKELAEFLRERSNIEENTSKLLIKLAKQTGGVCLQGTFAPVWGMLRSSAEKLSNIHLQMVHKVTELVKEVSKYADELHKKHKMAQFRSLLRRRIQLVSGPSGPPYRFTLYNWVNISPYLVLIPVDGVVGKKPVNFYWHSSLATHRVAQCSRVLGRGRGGGRKVNKSLLVENIHEKTVTAQRHIHDEIAGGIKNIHISKKMLDYVRGAQKLYREYLEMNKQERSEEDKKKADKRKLGVQVKDLEGKRKKLMMATEEKREAIEVELQELKKKQASFY</sequence>
<dbReference type="InterPro" id="IPR027267">
    <property type="entry name" value="AH/BAR_dom_sf"/>
</dbReference>
<dbReference type="AlphaFoldDB" id="A0A7R8VP83"/>
<dbReference type="EMBL" id="OA567240">
    <property type="protein sequence ID" value="CAD7200087.1"/>
    <property type="molecule type" value="Genomic_DNA"/>
</dbReference>
<dbReference type="Gene3D" id="1.20.1270.60">
    <property type="entry name" value="Arfaptin homology (AH) domain/BAR domain"/>
    <property type="match status" value="1"/>
</dbReference>
<evidence type="ECO:0000259" key="2">
    <source>
        <dbReference type="SMART" id="SM00055"/>
    </source>
</evidence>
<feature type="region of interest" description="Disordered" evidence="1">
    <location>
        <begin position="32"/>
        <end position="55"/>
    </location>
</feature>
<dbReference type="Pfam" id="PF00611">
    <property type="entry name" value="FCH"/>
    <property type="match status" value="1"/>
</dbReference>
<dbReference type="InterPro" id="IPR001060">
    <property type="entry name" value="FCH_dom"/>
</dbReference>
<gene>
    <name evidence="3" type="ORF">TDIB3V08_LOCUS6318</name>
</gene>
<proteinExistence type="predicted"/>
<dbReference type="GO" id="GO:0048268">
    <property type="term" value="P:clathrin coat assembly"/>
    <property type="evidence" value="ECO:0007669"/>
    <property type="project" value="TreeGrafter"/>
</dbReference>
<protein>
    <recommendedName>
        <fullName evidence="2">FCH domain-containing protein</fullName>
    </recommendedName>
</protein>
<feature type="domain" description="FCH" evidence="2">
    <location>
        <begin position="298"/>
        <end position="384"/>
    </location>
</feature>
<name>A0A7R8VP83_TIMDO</name>
<dbReference type="PANTHER" id="PTHR23065">
    <property type="entry name" value="PROLINE-SERINE-THREONINE PHOSPHATASE INTERACTING PROTEIN 1"/>
    <property type="match status" value="1"/>
</dbReference>
<accession>A0A7R8VP83</accession>
<dbReference type="PANTHER" id="PTHR23065:SF15">
    <property type="entry name" value="AT02057P"/>
    <property type="match status" value="1"/>
</dbReference>
<dbReference type="GO" id="GO:0005905">
    <property type="term" value="C:clathrin-coated pit"/>
    <property type="evidence" value="ECO:0007669"/>
    <property type="project" value="TreeGrafter"/>
</dbReference>
<dbReference type="GO" id="GO:0072583">
    <property type="term" value="P:clathrin-dependent endocytosis"/>
    <property type="evidence" value="ECO:0007669"/>
    <property type="project" value="TreeGrafter"/>
</dbReference>
<evidence type="ECO:0000256" key="1">
    <source>
        <dbReference type="SAM" id="MobiDB-lite"/>
    </source>
</evidence>
<dbReference type="GO" id="GO:0005886">
    <property type="term" value="C:plasma membrane"/>
    <property type="evidence" value="ECO:0007669"/>
    <property type="project" value="TreeGrafter"/>
</dbReference>
<dbReference type="SUPFAM" id="SSF103657">
    <property type="entry name" value="BAR/IMD domain-like"/>
    <property type="match status" value="1"/>
</dbReference>
<dbReference type="GO" id="GO:0030136">
    <property type="term" value="C:clathrin-coated vesicle"/>
    <property type="evidence" value="ECO:0007669"/>
    <property type="project" value="TreeGrafter"/>
</dbReference>